<protein>
    <submittedName>
        <fullName evidence="2">Polyketide cyclase</fullName>
    </submittedName>
</protein>
<reference evidence="2 3" key="1">
    <citation type="journal article" date="2016" name="Front. Microbiol.">
        <title>Genomic Resource of Rice Seed Associated Bacteria.</title>
        <authorList>
            <person name="Midha S."/>
            <person name="Bansal K."/>
            <person name="Sharma S."/>
            <person name="Kumar N."/>
            <person name="Patil P.P."/>
            <person name="Chaudhry V."/>
            <person name="Patil P.B."/>
        </authorList>
    </citation>
    <scope>NUCLEOTIDE SEQUENCE [LARGE SCALE GENOMIC DNA]</scope>
    <source>
        <strain evidence="2 3">NS220</strain>
    </source>
</reference>
<feature type="compositionally biased region" description="Basic and acidic residues" evidence="1">
    <location>
        <begin position="158"/>
        <end position="167"/>
    </location>
</feature>
<proteinExistence type="predicted"/>
<dbReference type="EMBL" id="LDRT01000013">
    <property type="protein sequence ID" value="KTR96348.1"/>
    <property type="molecule type" value="Genomic_DNA"/>
</dbReference>
<dbReference type="AlphaFoldDB" id="A0A147F0V8"/>
<accession>A0A147F0V8</accession>
<dbReference type="Proteomes" id="UP000075025">
    <property type="component" value="Unassembled WGS sequence"/>
</dbReference>
<dbReference type="CDD" id="cd07812">
    <property type="entry name" value="SRPBCC"/>
    <property type="match status" value="1"/>
</dbReference>
<evidence type="ECO:0000313" key="3">
    <source>
        <dbReference type="Proteomes" id="UP000075025"/>
    </source>
</evidence>
<feature type="region of interest" description="Disordered" evidence="1">
    <location>
        <begin position="142"/>
        <end position="167"/>
    </location>
</feature>
<dbReference type="PATRIC" id="fig|2033.6.peg.697"/>
<dbReference type="InterPro" id="IPR023393">
    <property type="entry name" value="START-like_dom_sf"/>
</dbReference>
<sequence>MARNVRLMRCAPGDVFRVLANGWLYPLWVVGASRMRDVGEEWPAQGSTLHHSFGSWPALVNDTTVMRVWDPPRRAVLEPHGGPIGVARVAIDVKARGDMCVVRIQEEPVTGPTKLLPDVVFDAITRWRNAETLHRLAYLAEGGAPGTSGGSTALGHESTAEREPIDR</sequence>
<dbReference type="OrthoDB" id="4483486at2"/>
<evidence type="ECO:0000313" key="2">
    <source>
        <dbReference type="EMBL" id="KTR96348.1"/>
    </source>
</evidence>
<dbReference type="RefSeq" id="WP_058622568.1">
    <property type="nucleotide sequence ID" value="NZ_LDRT01000013.1"/>
</dbReference>
<dbReference type="Gene3D" id="3.30.530.20">
    <property type="match status" value="1"/>
</dbReference>
<dbReference type="SUPFAM" id="SSF55961">
    <property type="entry name" value="Bet v1-like"/>
    <property type="match status" value="1"/>
</dbReference>
<gene>
    <name evidence="2" type="ORF">NS220_02710</name>
</gene>
<name>A0A147F0V8_MICTE</name>
<comment type="caution">
    <text evidence="2">The sequence shown here is derived from an EMBL/GenBank/DDBJ whole genome shotgun (WGS) entry which is preliminary data.</text>
</comment>
<organism evidence="2 3">
    <name type="scientific">Microbacterium testaceum</name>
    <name type="common">Aureobacterium testaceum</name>
    <name type="synonym">Brevibacterium testaceum</name>
    <dbReference type="NCBI Taxonomy" id="2033"/>
    <lineage>
        <taxon>Bacteria</taxon>
        <taxon>Bacillati</taxon>
        <taxon>Actinomycetota</taxon>
        <taxon>Actinomycetes</taxon>
        <taxon>Micrococcales</taxon>
        <taxon>Microbacteriaceae</taxon>
        <taxon>Microbacterium</taxon>
    </lineage>
</organism>
<evidence type="ECO:0000256" key="1">
    <source>
        <dbReference type="SAM" id="MobiDB-lite"/>
    </source>
</evidence>